<comment type="caution">
    <text evidence="2">The sequence shown here is derived from an EMBL/GenBank/DDBJ whole genome shotgun (WGS) entry which is preliminary data.</text>
</comment>
<feature type="transmembrane region" description="Helical" evidence="1">
    <location>
        <begin position="12"/>
        <end position="32"/>
    </location>
</feature>
<evidence type="ECO:0000256" key="1">
    <source>
        <dbReference type="SAM" id="Phobius"/>
    </source>
</evidence>
<evidence type="ECO:0008006" key="4">
    <source>
        <dbReference type="Google" id="ProtNLM"/>
    </source>
</evidence>
<dbReference type="EMBL" id="JBHTKL010000002">
    <property type="protein sequence ID" value="MFD1019183.1"/>
    <property type="molecule type" value="Genomic_DNA"/>
</dbReference>
<keyword evidence="1" id="KW-0812">Transmembrane</keyword>
<proteinExistence type="predicted"/>
<organism evidence="2 3">
    <name type="scientific">Thalassobacillus hwangdonensis</name>
    <dbReference type="NCBI Taxonomy" id="546108"/>
    <lineage>
        <taxon>Bacteria</taxon>
        <taxon>Bacillati</taxon>
        <taxon>Bacillota</taxon>
        <taxon>Bacilli</taxon>
        <taxon>Bacillales</taxon>
        <taxon>Bacillaceae</taxon>
        <taxon>Thalassobacillus</taxon>
    </lineage>
</organism>
<name>A0ABW3L2F7_9BACI</name>
<protein>
    <recommendedName>
        <fullName evidence="4">Regulatory protein YycH domain-containing protein</fullName>
    </recommendedName>
</protein>
<keyword evidence="3" id="KW-1185">Reference proteome</keyword>
<dbReference type="RefSeq" id="WP_386058613.1">
    <property type="nucleotide sequence ID" value="NZ_JBHTKL010000002.1"/>
</dbReference>
<dbReference type="Proteomes" id="UP001596990">
    <property type="component" value="Unassembled WGS sequence"/>
</dbReference>
<gene>
    <name evidence="2" type="ORF">ACFQ2J_08255</name>
</gene>
<accession>A0ABW3L2F7</accession>
<evidence type="ECO:0000313" key="3">
    <source>
        <dbReference type="Proteomes" id="UP001596990"/>
    </source>
</evidence>
<keyword evidence="1" id="KW-0472">Membrane</keyword>
<sequence>MEDKETKKGSVQLKVFLAIGTVLALFVMTQFITEEPGETKTIPKVTEEPKDEQNIPEALQNVKVAQSMEEVEKFFQTNVTGLKQAEENGAVKKINQQASVPNRDGKFYVDKIWYSEDRFFVFYSIDLSLLEEASSNEYVTLPVMDGFFLEPMEEMNVANQHLKFFGMPETSQSAIIYKDRLYHKGMTSPLHNDQWEPILPLQHMFTATFPLRLPGGYESIEFPMQISYNPEDDFIKSIAINKQMNKNDLQLNIKQLEIGVSNNTVLFELIDENHQLNGRLAATMKTDQSGTRQIYFLTKDRSSGYEGNSEPFNETPEHIDFTLQSYEVRSNENLTDEVDISPIHEPTEDYANEIVYEQTLKEAYGTKIILNRITYNDLQATFHLSYEKLSDSPFLVTPNLAVMHDGLPNKAGEVGNVLTITDEQGEIIQTGPLRIGEDTVSIQVDQSKIKDTNSITINIDNLVYNVYVNETFQIEVD</sequence>
<evidence type="ECO:0000313" key="2">
    <source>
        <dbReference type="EMBL" id="MFD1019183.1"/>
    </source>
</evidence>
<reference evidence="3" key="1">
    <citation type="journal article" date="2019" name="Int. J. Syst. Evol. Microbiol.">
        <title>The Global Catalogue of Microorganisms (GCM) 10K type strain sequencing project: providing services to taxonomists for standard genome sequencing and annotation.</title>
        <authorList>
            <consortium name="The Broad Institute Genomics Platform"/>
            <consortium name="The Broad Institute Genome Sequencing Center for Infectious Disease"/>
            <person name="Wu L."/>
            <person name="Ma J."/>
        </authorList>
    </citation>
    <scope>NUCLEOTIDE SEQUENCE [LARGE SCALE GENOMIC DNA]</scope>
    <source>
        <strain evidence="3">CCUG 56607</strain>
    </source>
</reference>
<keyword evidence="1" id="KW-1133">Transmembrane helix</keyword>